<dbReference type="STRING" id="1658765.Msub_11382"/>
<keyword evidence="1" id="KW-0812">Transmembrane</keyword>
<dbReference type="PATRIC" id="fig|1658765.3.peg.1374"/>
<dbReference type="OrthoDB" id="9795854at2"/>
<organism evidence="2 3">
    <name type="scientific">Marinobacter subterrani</name>
    <dbReference type="NCBI Taxonomy" id="1658765"/>
    <lineage>
        <taxon>Bacteria</taxon>
        <taxon>Pseudomonadati</taxon>
        <taxon>Pseudomonadota</taxon>
        <taxon>Gammaproteobacteria</taxon>
        <taxon>Pseudomonadales</taxon>
        <taxon>Marinobacteraceae</taxon>
        <taxon>Marinobacter</taxon>
    </lineage>
</organism>
<dbReference type="PANTHER" id="PTHR35867:SF1">
    <property type="entry name" value="PROTEIN RSEC"/>
    <property type="match status" value="1"/>
</dbReference>
<dbReference type="AlphaFoldDB" id="A0A0J7J9R1"/>
<evidence type="ECO:0000256" key="1">
    <source>
        <dbReference type="SAM" id="Phobius"/>
    </source>
</evidence>
<dbReference type="Proteomes" id="UP000036102">
    <property type="component" value="Unassembled WGS sequence"/>
</dbReference>
<sequence>MIVETGKVVALKGDRVWVQTIRASACQSCAARSGCGQKVLAAATGGRANQILVANTVSARVGDEVTIGIDEQALLGASLIVYAIPLLLMLVATVLGHQLSGGQDSGAMLAAAGGLGLGFLVARKLQGPGKTGYEPRLVRVNRIHSENCL</sequence>
<comment type="caution">
    <text evidence="2">The sequence shown here is derived from an EMBL/GenBank/DDBJ whole genome shotgun (WGS) entry which is preliminary data.</text>
</comment>
<dbReference type="InterPro" id="IPR007359">
    <property type="entry name" value="SigmaE_reg_RseC_MucC"/>
</dbReference>
<reference evidence="2 3" key="1">
    <citation type="submission" date="2015-06" db="EMBL/GenBank/DDBJ databases">
        <title>Marinobacter subterrani, a genetically tractable neutrophilic iron-oxidizing strain isolated from the Soudan Iron Mine.</title>
        <authorList>
            <person name="Bonis B.M."/>
            <person name="Gralnick J.A."/>
        </authorList>
    </citation>
    <scope>NUCLEOTIDE SEQUENCE [LARGE SCALE GENOMIC DNA]</scope>
    <source>
        <strain evidence="2 3">JG233</strain>
    </source>
</reference>
<accession>A0A0J7J9R1</accession>
<dbReference type="PIRSF" id="PIRSF004923">
    <property type="entry name" value="RseC"/>
    <property type="match status" value="1"/>
</dbReference>
<protein>
    <submittedName>
        <fullName evidence="2">Positive regulator of sigma(E), RseC/MucC</fullName>
    </submittedName>
</protein>
<dbReference type="EMBL" id="LFBU01000001">
    <property type="protein sequence ID" value="KMQ75183.1"/>
    <property type="molecule type" value="Genomic_DNA"/>
</dbReference>
<feature type="transmembrane region" description="Helical" evidence="1">
    <location>
        <begin position="79"/>
        <end position="99"/>
    </location>
</feature>
<evidence type="ECO:0000313" key="2">
    <source>
        <dbReference type="EMBL" id="KMQ75183.1"/>
    </source>
</evidence>
<evidence type="ECO:0000313" key="3">
    <source>
        <dbReference type="Proteomes" id="UP000036102"/>
    </source>
</evidence>
<name>A0A0J7J9R1_9GAMM</name>
<dbReference type="InterPro" id="IPR026268">
    <property type="entry name" value="RseC"/>
</dbReference>
<dbReference type="Pfam" id="PF04246">
    <property type="entry name" value="RseC_MucC"/>
    <property type="match status" value="1"/>
</dbReference>
<gene>
    <name evidence="2" type="ORF">Msub_11382</name>
</gene>
<keyword evidence="1" id="KW-1133">Transmembrane helix</keyword>
<dbReference type="RefSeq" id="WP_048495313.1">
    <property type="nucleotide sequence ID" value="NZ_LFBU01000001.1"/>
</dbReference>
<keyword evidence="1" id="KW-0472">Membrane</keyword>
<keyword evidence="3" id="KW-1185">Reference proteome</keyword>
<proteinExistence type="predicted"/>
<feature type="transmembrane region" description="Helical" evidence="1">
    <location>
        <begin position="105"/>
        <end position="122"/>
    </location>
</feature>
<dbReference type="PANTHER" id="PTHR35867">
    <property type="entry name" value="PROTEIN RSEC"/>
    <property type="match status" value="1"/>
</dbReference>